<evidence type="ECO:0000313" key="4">
    <source>
        <dbReference type="Proteomes" id="UP000000268"/>
    </source>
</evidence>
<sequence length="105" mass="11994">MTANYWLFPALILTIVVLLFLLRNIILTERVERQVLDDAKSKISSLTTQQEEWLENIQKTQEKLVVMFLALEETKKEAGLQSLSDRAVTDKLMRASSAGKLLENT</sequence>
<evidence type="ECO:0000256" key="2">
    <source>
        <dbReference type="SAM" id="Phobius"/>
    </source>
</evidence>
<organism evidence="3 4">
    <name type="scientific">Acaryochloris marina (strain MBIC 11017)</name>
    <dbReference type="NCBI Taxonomy" id="329726"/>
    <lineage>
        <taxon>Bacteria</taxon>
        <taxon>Bacillati</taxon>
        <taxon>Cyanobacteriota</taxon>
        <taxon>Cyanophyceae</taxon>
        <taxon>Acaryochloridales</taxon>
        <taxon>Acaryochloridaceae</taxon>
        <taxon>Acaryochloris</taxon>
    </lineage>
</organism>
<name>B0C6M8_ACAM1</name>
<dbReference type="HOGENOM" id="CLU_2230532_0_0_3"/>
<dbReference type="KEGG" id="amr:AM1_1418"/>
<keyword evidence="1" id="KW-0175">Coiled coil</keyword>
<proteinExistence type="predicted"/>
<keyword evidence="2" id="KW-0472">Membrane</keyword>
<keyword evidence="2" id="KW-1133">Transmembrane helix</keyword>
<dbReference type="Proteomes" id="UP000000268">
    <property type="component" value="Chromosome"/>
</dbReference>
<reference evidence="3 4" key="1">
    <citation type="journal article" date="2008" name="Proc. Natl. Acad. Sci. U.S.A.">
        <title>Niche adaptation and genome expansion in the chlorophyll d-producing cyanobacterium Acaryochloris marina.</title>
        <authorList>
            <person name="Swingley W.D."/>
            <person name="Chen M."/>
            <person name="Cheung P.C."/>
            <person name="Conrad A.L."/>
            <person name="Dejesa L.C."/>
            <person name="Hao J."/>
            <person name="Honchak B.M."/>
            <person name="Karbach L.E."/>
            <person name="Kurdoglu A."/>
            <person name="Lahiri S."/>
            <person name="Mastrian S.D."/>
            <person name="Miyashita H."/>
            <person name="Page L."/>
            <person name="Ramakrishna P."/>
            <person name="Satoh S."/>
            <person name="Sattley W.M."/>
            <person name="Shimada Y."/>
            <person name="Taylor H.L."/>
            <person name="Tomo T."/>
            <person name="Tsuchiya T."/>
            <person name="Wang Z.T."/>
            <person name="Raymond J."/>
            <person name="Mimuro M."/>
            <person name="Blankenship R.E."/>
            <person name="Touchman J.W."/>
        </authorList>
    </citation>
    <scope>NUCLEOTIDE SEQUENCE [LARGE SCALE GENOMIC DNA]</scope>
    <source>
        <strain evidence="4">MBIC 11017</strain>
    </source>
</reference>
<protein>
    <submittedName>
        <fullName evidence="3">Uncharacterized protein</fullName>
    </submittedName>
</protein>
<dbReference type="RefSeq" id="WP_012161981.1">
    <property type="nucleotide sequence ID" value="NC_009925.1"/>
</dbReference>
<dbReference type="AlphaFoldDB" id="B0C6M8"/>
<keyword evidence="4" id="KW-1185">Reference proteome</keyword>
<dbReference type="EMBL" id="CP000828">
    <property type="protein sequence ID" value="ABW26449.1"/>
    <property type="molecule type" value="Genomic_DNA"/>
</dbReference>
<evidence type="ECO:0000313" key="3">
    <source>
        <dbReference type="EMBL" id="ABW26449.1"/>
    </source>
</evidence>
<dbReference type="OrthoDB" id="9851702at2"/>
<accession>B0C6M8</accession>
<keyword evidence="2" id="KW-0812">Transmembrane</keyword>
<feature type="transmembrane region" description="Helical" evidence="2">
    <location>
        <begin position="6"/>
        <end position="26"/>
    </location>
</feature>
<gene>
    <name evidence="3" type="ordered locus">AM1_1418</name>
</gene>
<feature type="coiled-coil region" evidence="1">
    <location>
        <begin position="36"/>
        <end position="63"/>
    </location>
</feature>
<evidence type="ECO:0000256" key="1">
    <source>
        <dbReference type="SAM" id="Coils"/>
    </source>
</evidence>